<name>A0A0N0BBK5_9HYME</name>
<dbReference type="Proteomes" id="UP000053105">
    <property type="component" value="Unassembled WGS sequence"/>
</dbReference>
<dbReference type="EMBL" id="KQ436243">
    <property type="protein sequence ID" value="KOX67314.1"/>
    <property type="molecule type" value="Genomic_DNA"/>
</dbReference>
<evidence type="ECO:0000313" key="3">
    <source>
        <dbReference type="Proteomes" id="UP000053105"/>
    </source>
</evidence>
<gene>
    <name evidence="2" type="ORF">WN51_09461</name>
</gene>
<evidence type="ECO:0000313" key="2">
    <source>
        <dbReference type="EMBL" id="KOX67314.1"/>
    </source>
</evidence>
<keyword evidence="1" id="KW-0732">Signal</keyword>
<reference evidence="2 3" key="1">
    <citation type="submission" date="2015-07" db="EMBL/GenBank/DDBJ databases">
        <title>The genome of Melipona quadrifasciata.</title>
        <authorList>
            <person name="Pan H."/>
            <person name="Kapheim K."/>
        </authorList>
    </citation>
    <scope>NUCLEOTIDE SEQUENCE [LARGE SCALE GENOMIC DNA]</scope>
    <source>
        <strain evidence="2">0111107301</strain>
        <tissue evidence="2">Whole body</tissue>
    </source>
</reference>
<proteinExistence type="predicted"/>
<feature type="signal peptide" evidence="1">
    <location>
        <begin position="1"/>
        <end position="22"/>
    </location>
</feature>
<sequence length="89" mass="10186">MTIDRSIGKLTLILTVVSLTFASDLWPSCTGKTMIILKADRKRENRNIISMYVSARQKPVNELLLLYMISDAAIWRNRVIDVELFFGPL</sequence>
<feature type="chain" id="PRO_5005844875" evidence="1">
    <location>
        <begin position="23"/>
        <end position="89"/>
    </location>
</feature>
<evidence type="ECO:0000256" key="1">
    <source>
        <dbReference type="SAM" id="SignalP"/>
    </source>
</evidence>
<dbReference type="AlphaFoldDB" id="A0A0N0BBK5"/>
<accession>A0A0N0BBK5</accession>
<organism evidence="2 3">
    <name type="scientific">Melipona quadrifasciata</name>
    <dbReference type="NCBI Taxonomy" id="166423"/>
    <lineage>
        <taxon>Eukaryota</taxon>
        <taxon>Metazoa</taxon>
        <taxon>Ecdysozoa</taxon>
        <taxon>Arthropoda</taxon>
        <taxon>Hexapoda</taxon>
        <taxon>Insecta</taxon>
        <taxon>Pterygota</taxon>
        <taxon>Neoptera</taxon>
        <taxon>Endopterygota</taxon>
        <taxon>Hymenoptera</taxon>
        <taxon>Apocrita</taxon>
        <taxon>Aculeata</taxon>
        <taxon>Apoidea</taxon>
        <taxon>Anthophila</taxon>
        <taxon>Apidae</taxon>
        <taxon>Melipona</taxon>
    </lineage>
</organism>
<protein>
    <submittedName>
        <fullName evidence="2">Uncharacterized protein</fullName>
    </submittedName>
</protein>
<keyword evidence="3" id="KW-1185">Reference proteome</keyword>